<gene>
    <name evidence="2" type="ORF">DGUA_6G018162</name>
</gene>
<dbReference type="Proteomes" id="UP000268350">
    <property type="component" value="Unassembled WGS sequence"/>
</dbReference>
<sequence>MESRHQSVFNSPGAWCTLKVPKPKRRQPPSKTHRIDDGSFAHPAKWHQWSEYATQQEQKWQKPAWQFHHYHGHRDRRDLFDRSLFKMDLKSCILRTICGSKRLLLPPGYSMLLDMLRVVFM</sequence>
<dbReference type="PANTHER" id="PTHR21253">
    <property type="entry name" value="F-BOX ONLY PROTEIN 11-RELATED"/>
    <property type="match status" value="1"/>
</dbReference>
<feature type="compositionally biased region" description="Basic residues" evidence="1">
    <location>
        <begin position="21"/>
        <end position="32"/>
    </location>
</feature>
<reference evidence="3" key="1">
    <citation type="submission" date="2018-01" db="EMBL/GenBank/DDBJ databases">
        <authorList>
            <person name="Alioto T."/>
            <person name="Alioto T."/>
        </authorList>
    </citation>
    <scope>NUCLEOTIDE SEQUENCE [LARGE SCALE GENOMIC DNA]</scope>
</reference>
<dbReference type="InterPro" id="IPR006631">
    <property type="entry name" value="DM4_12"/>
</dbReference>
<feature type="compositionally biased region" description="Polar residues" evidence="1">
    <location>
        <begin position="1"/>
        <end position="10"/>
    </location>
</feature>
<accession>A0A3B0JSD0</accession>
<dbReference type="PANTHER" id="PTHR21253:SF0">
    <property type="entry name" value="F-BOX ONLY PROTEIN 11-RELATED"/>
    <property type="match status" value="1"/>
</dbReference>
<feature type="region of interest" description="Disordered" evidence="1">
    <location>
        <begin position="1"/>
        <end position="38"/>
    </location>
</feature>
<keyword evidence="3" id="KW-1185">Reference proteome</keyword>
<dbReference type="EMBL" id="OUUW01000007">
    <property type="protein sequence ID" value="SPP83322.1"/>
    <property type="molecule type" value="Genomic_DNA"/>
</dbReference>
<evidence type="ECO:0000256" key="1">
    <source>
        <dbReference type="SAM" id="MobiDB-lite"/>
    </source>
</evidence>
<proteinExistence type="predicted"/>
<dbReference type="AlphaFoldDB" id="A0A3B0JSD0"/>
<organism evidence="2 3">
    <name type="scientific">Drosophila guanche</name>
    <name type="common">Fruit fly</name>
    <dbReference type="NCBI Taxonomy" id="7266"/>
    <lineage>
        <taxon>Eukaryota</taxon>
        <taxon>Metazoa</taxon>
        <taxon>Ecdysozoa</taxon>
        <taxon>Arthropoda</taxon>
        <taxon>Hexapoda</taxon>
        <taxon>Insecta</taxon>
        <taxon>Pterygota</taxon>
        <taxon>Neoptera</taxon>
        <taxon>Endopterygota</taxon>
        <taxon>Diptera</taxon>
        <taxon>Brachycera</taxon>
        <taxon>Muscomorpha</taxon>
        <taxon>Ephydroidea</taxon>
        <taxon>Drosophilidae</taxon>
        <taxon>Drosophila</taxon>
        <taxon>Sophophora</taxon>
    </lineage>
</organism>
<evidence type="ECO:0000313" key="2">
    <source>
        <dbReference type="EMBL" id="SPP83322.1"/>
    </source>
</evidence>
<evidence type="ECO:0000313" key="3">
    <source>
        <dbReference type="Proteomes" id="UP000268350"/>
    </source>
</evidence>
<dbReference type="Pfam" id="PF07841">
    <property type="entry name" value="DM4_12"/>
    <property type="match status" value="1"/>
</dbReference>
<name>A0A3B0JSD0_DROGU</name>
<protein>
    <submittedName>
        <fullName evidence="2">Uncharacterized protein</fullName>
    </submittedName>
</protein>